<dbReference type="InterPro" id="IPR016130">
    <property type="entry name" value="Tyr_Pase_AS"/>
</dbReference>
<evidence type="ECO:0000256" key="1">
    <source>
        <dbReference type="ARBA" id="ARBA00009580"/>
    </source>
</evidence>
<dbReference type="SUPFAM" id="SSF52799">
    <property type="entry name" value="(Phosphotyrosine protein) phosphatases II"/>
    <property type="match status" value="1"/>
</dbReference>
<reference evidence="4" key="1">
    <citation type="journal article" date="2019" name="Int. J. Syst. Evol. Microbiol.">
        <title>The Global Catalogue of Microorganisms (GCM) 10K type strain sequencing project: providing services to taxonomists for standard genome sequencing and annotation.</title>
        <authorList>
            <consortium name="The Broad Institute Genomics Platform"/>
            <consortium name="The Broad Institute Genome Sequencing Center for Infectious Disease"/>
            <person name="Wu L."/>
            <person name="Ma J."/>
        </authorList>
    </citation>
    <scope>NUCLEOTIDE SEQUENCE [LARGE SCALE GENOMIC DNA]</scope>
    <source>
        <strain evidence="4">CCUG 43304</strain>
    </source>
</reference>
<dbReference type="PANTHER" id="PTHR31126">
    <property type="entry name" value="TYROSINE-PROTEIN PHOSPHATASE"/>
    <property type="match status" value="1"/>
</dbReference>
<dbReference type="PROSITE" id="PS50056">
    <property type="entry name" value="TYR_PHOSPHATASE_2"/>
    <property type="match status" value="1"/>
</dbReference>
<gene>
    <name evidence="3" type="ORF">ACFQB0_03210</name>
</gene>
<sequence length="245" mass="25758">MDTTRRIPVPGTYNFRDPGGYRADGGLVRRGKLFRSDGLHELGAAGRAELAKLGVRVVIDLRDDFEASVMPDDLDGLDVEVVRFPVFEGSGASQGAVGITLGALYARIVDQHANVVIGVLREIAATGSDGVLVHCTAGKDRTGIVVALALLAVGVDRAVVIEDYALSQANLGGAWLEGMVSMVASYGVPDTPELRVLMGGSPPAVLEATLDIVERKHGSVRQYLLDGGLTLAELATLHHVLVEPG</sequence>
<keyword evidence="4" id="KW-1185">Reference proteome</keyword>
<dbReference type="EMBL" id="JBHSTP010000001">
    <property type="protein sequence ID" value="MFC6355121.1"/>
    <property type="molecule type" value="Genomic_DNA"/>
</dbReference>
<dbReference type="Gene3D" id="3.90.190.10">
    <property type="entry name" value="Protein tyrosine phosphatase superfamily"/>
    <property type="match status" value="1"/>
</dbReference>
<evidence type="ECO:0000313" key="4">
    <source>
        <dbReference type="Proteomes" id="UP001596306"/>
    </source>
</evidence>
<protein>
    <submittedName>
        <fullName evidence="3">Tyrosine-protein phosphatase</fullName>
    </submittedName>
</protein>
<evidence type="ECO:0000259" key="2">
    <source>
        <dbReference type="PROSITE" id="PS50056"/>
    </source>
</evidence>
<dbReference type="InterPro" id="IPR029021">
    <property type="entry name" value="Prot-tyrosine_phosphatase-like"/>
</dbReference>
<name>A0ABW1VAX4_9MICO</name>
<dbReference type="Pfam" id="PF13350">
    <property type="entry name" value="Y_phosphatase3"/>
    <property type="match status" value="1"/>
</dbReference>
<comment type="caution">
    <text evidence="3">The sequence shown here is derived from an EMBL/GenBank/DDBJ whole genome shotgun (WGS) entry which is preliminary data.</text>
</comment>
<dbReference type="InterPro" id="IPR026893">
    <property type="entry name" value="Tyr/Ser_Pase_IphP-type"/>
</dbReference>
<feature type="domain" description="Tyrosine specific protein phosphatases" evidence="2">
    <location>
        <begin position="114"/>
        <end position="156"/>
    </location>
</feature>
<dbReference type="RefSeq" id="WP_386727507.1">
    <property type="nucleotide sequence ID" value="NZ_JBHSTP010000001.1"/>
</dbReference>
<comment type="similarity">
    <text evidence="1">Belongs to the protein-tyrosine phosphatase family.</text>
</comment>
<dbReference type="PANTHER" id="PTHR31126:SF1">
    <property type="entry name" value="TYROSINE SPECIFIC PROTEIN PHOSPHATASES DOMAIN-CONTAINING PROTEIN"/>
    <property type="match status" value="1"/>
</dbReference>
<accession>A0ABW1VAX4</accession>
<dbReference type="Proteomes" id="UP001596306">
    <property type="component" value="Unassembled WGS sequence"/>
</dbReference>
<organism evidence="3 4">
    <name type="scientific">Luethyella okanaganae</name>
    <dbReference type="NCBI Taxonomy" id="69372"/>
    <lineage>
        <taxon>Bacteria</taxon>
        <taxon>Bacillati</taxon>
        <taxon>Actinomycetota</taxon>
        <taxon>Actinomycetes</taxon>
        <taxon>Micrococcales</taxon>
        <taxon>Microbacteriaceae</taxon>
        <taxon>Luethyella</taxon>
    </lineage>
</organism>
<dbReference type="InterPro" id="IPR000387">
    <property type="entry name" value="Tyr_Pase_dom"/>
</dbReference>
<proteinExistence type="inferred from homology"/>
<evidence type="ECO:0000313" key="3">
    <source>
        <dbReference type="EMBL" id="MFC6355121.1"/>
    </source>
</evidence>
<dbReference type="PROSITE" id="PS00383">
    <property type="entry name" value="TYR_PHOSPHATASE_1"/>
    <property type="match status" value="1"/>
</dbReference>